<keyword evidence="1" id="KW-0732">Signal</keyword>
<dbReference type="KEGG" id="aalt:CC77DRAFT_565740"/>
<feature type="signal peptide" evidence="1">
    <location>
        <begin position="1"/>
        <end position="17"/>
    </location>
</feature>
<evidence type="ECO:0000256" key="1">
    <source>
        <dbReference type="SAM" id="SignalP"/>
    </source>
</evidence>
<dbReference type="RefSeq" id="XP_018379848.1">
    <property type="nucleotide sequence ID" value="XM_018532221.1"/>
</dbReference>
<dbReference type="Proteomes" id="UP000077248">
    <property type="component" value="Unassembled WGS sequence"/>
</dbReference>
<organism evidence="2 3">
    <name type="scientific">Alternaria alternata</name>
    <name type="common">Alternaria rot fungus</name>
    <name type="synonym">Torula alternata</name>
    <dbReference type="NCBI Taxonomy" id="5599"/>
    <lineage>
        <taxon>Eukaryota</taxon>
        <taxon>Fungi</taxon>
        <taxon>Dikarya</taxon>
        <taxon>Ascomycota</taxon>
        <taxon>Pezizomycotina</taxon>
        <taxon>Dothideomycetes</taxon>
        <taxon>Pleosporomycetidae</taxon>
        <taxon>Pleosporales</taxon>
        <taxon>Pleosporineae</taxon>
        <taxon>Pleosporaceae</taxon>
        <taxon>Alternaria</taxon>
        <taxon>Alternaria sect. Alternaria</taxon>
        <taxon>Alternaria alternata complex</taxon>
    </lineage>
</organism>
<gene>
    <name evidence="2" type="ORF">CC77DRAFT_565740</name>
</gene>
<proteinExistence type="predicted"/>
<accession>A0A177D5B2</accession>
<keyword evidence="3" id="KW-1185">Reference proteome</keyword>
<sequence>MTWKICSMLALLRLFDARSVATEALRTADINQAVQVVMCSRQRLDNVEDMLHRCNSCVHGSGQVPHCGRRSSSIDACPRGAVNCGELR</sequence>
<protein>
    <recommendedName>
        <fullName evidence="4">Secreted protein</fullName>
    </recommendedName>
</protein>
<evidence type="ECO:0008006" key="4">
    <source>
        <dbReference type="Google" id="ProtNLM"/>
    </source>
</evidence>
<dbReference type="AlphaFoldDB" id="A0A177D5B2"/>
<dbReference type="EMBL" id="KV441500">
    <property type="protein sequence ID" value="OAG14427.1"/>
    <property type="molecule type" value="Genomic_DNA"/>
</dbReference>
<feature type="chain" id="PRO_5008059002" description="Secreted protein" evidence="1">
    <location>
        <begin position="18"/>
        <end position="88"/>
    </location>
</feature>
<reference evidence="2 3" key="1">
    <citation type="submission" date="2016-05" db="EMBL/GenBank/DDBJ databases">
        <title>Comparative analysis of secretome profiles of manganese(II)-oxidizing ascomycete fungi.</title>
        <authorList>
            <consortium name="DOE Joint Genome Institute"/>
            <person name="Zeiner C.A."/>
            <person name="Purvine S.O."/>
            <person name="Zink E.M."/>
            <person name="Wu S."/>
            <person name="Pasa-Tolic L."/>
            <person name="Chaput D.L."/>
            <person name="Haridas S."/>
            <person name="Grigoriev I.V."/>
            <person name="Santelli C.M."/>
            <person name="Hansel C.M."/>
        </authorList>
    </citation>
    <scope>NUCLEOTIDE SEQUENCE [LARGE SCALE GENOMIC DNA]</scope>
    <source>
        <strain evidence="2 3">SRC1lrK2f</strain>
    </source>
</reference>
<dbReference type="GeneID" id="29117815"/>
<name>A0A177D5B2_ALTAL</name>
<dbReference type="VEuPathDB" id="FungiDB:CC77DRAFT_565740"/>
<evidence type="ECO:0000313" key="2">
    <source>
        <dbReference type="EMBL" id="OAG14427.1"/>
    </source>
</evidence>
<evidence type="ECO:0000313" key="3">
    <source>
        <dbReference type="Proteomes" id="UP000077248"/>
    </source>
</evidence>